<dbReference type="OrthoDB" id="9801934at2"/>
<dbReference type="SUPFAM" id="SSF56042">
    <property type="entry name" value="PurM C-terminal domain-like"/>
    <property type="match status" value="1"/>
</dbReference>
<dbReference type="SUPFAM" id="SSF55326">
    <property type="entry name" value="PurM N-terminal domain-like"/>
    <property type="match status" value="1"/>
</dbReference>
<dbReference type="GO" id="GO:0051604">
    <property type="term" value="P:protein maturation"/>
    <property type="evidence" value="ECO:0007669"/>
    <property type="project" value="TreeGrafter"/>
</dbReference>
<evidence type="ECO:0000313" key="5">
    <source>
        <dbReference type="Proteomes" id="UP000238634"/>
    </source>
</evidence>
<reference evidence="4 5" key="1">
    <citation type="submission" date="2018-02" db="EMBL/GenBank/DDBJ databases">
        <authorList>
            <person name="Cohen D.B."/>
            <person name="Kent A.D."/>
        </authorList>
    </citation>
    <scope>NUCLEOTIDE SEQUENCE [LARGE SCALE GENOMIC DNA]</scope>
    <source>
        <strain evidence="4 5">ULC007</strain>
    </source>
</reference>
<dbReference type="CDD" id="cd02197">
    <property type="entry name" value="HypE"/>
    <property type="match status" value="1"/>
</dbReference>
<dbReference type="Pfam" id="PF00586">
    <property type="entry name" value="AIRS"/>
    <property type="match status" value="1"/>
</dbReference>
<dbReference type="Gene3D" id="3.30.1330.10">
    <property type="entry name" value="PurM-like, N-terminal domain"/>
    <property type="match status" value="1"/>
</dbReference>
<dbReference type="STRING" id="1920490.GCA_001895925_01991"/>
<protein>
    <submittedName>
        <fullName evidence="4">Hydrogenase expression/formation protein HypE</fullName>
    </submittedName>
</protein>
<dbReference type="InterPro" id="IPR010918">
    <property type="entry name" value="PurM-like_C_dom"/>
</dbReference>
<proteinExistence type="inferred from homology"/>
<dbReference type="Proteomes" id="UP000238634">
    <property type="component" value="Unassembled WGS sequence"/>
</dbReference>
<dbReference type="RefSeq" id="WP_073074401.1">
    <property type="nucleotide sequence ID" value="NZ_MPPI01000036.1"/>
</dbReference>
<comment type="similarity">
    <text evidence="1">Belongs to the HypE family.</text>
</comment>
<dbReference type="InterPro" id="IPR016188">
    <property type="entry name" value="PurM-like_N"/>
</dbReference>
<dbReference type="InterPro" id="IPR011854">
    <property type="entry name" value="HypE"/>
</dbReference>
<reference evidence="4 5" key="2">
    <citation type="submission" date="2018-03" db="EMBL/GenBank/DDBJ databases">
        <title>The ancient ancestry and fast evolution of plastids.</title>
        <authorList>
            <person name="Moore K.R."/>
            <person name="Magnabosco C."/>
            <person name="Momper L."/>
            <person name="Gold D.A."/>
            <person name="Bosak T."/>
            <person name="Fournier G.P."/>
        </authorList>
    </citation>
    <scope>NUCLEOTIDE SEQUENCE [LARGE SCALE GENOMIC DNA]</scope>
    <source>
        <strain evidence="4 5">ULC007</strain>
    </source>
</reference>
<dbReference type="PIRSF" id="PIRSF005644">
    <property type="entry name" value="Hdrgns_mtr_HypE"/>
    <property type="match status" value="1"/>
</dbReference>
<dbReference type="PANTHER" id="PTHR30303:SF0">
    <property type="entry name" value="CARBAMOYL DEHYDRATASE HYPE"/>
    <property type="match status" value="1"/>
</dbReference>
<gene>
    <name evidence="4" type="primary">hypE</name>
    <name evidence="4" type="ORF">C7B65_19940</name>
</gene>
<sequence>MSMNPNFTLSCPIPIQQYPTVLLAHGGGGKLMHQLIEQMFVPAFSNATLNVRQDAAAIALNGQNLAFTTDSYVVRPLFFPGGDIGSLAVNGTVNDLAMVGARPLYLSAGFILEEGLPMETLWRIVQSMQQAAQAANVQIVTGDTKVVDNGKGDGIFVNTAGIGIIEYPQIIAPQSVQPGDVVILNGDIGRHGIAIMAVREGLEFETTIESDSAPLADLVLQLLAAGIEIHCMRDLTRGGLASALNEIAEVAGMEIAIVETQIPVREDVQGACEILGFDPLYVANEGRFVAFIPTKDAEQALGIMRSHKIEKENSNLSDINPCIIGYVTEKSSGIVKMTSKIGVQRIVDMLSGEQLPRIC</sequence>
<comment type="caution">
    <text evidence="4">The sequence shown here is derived from an EMBL/GenBank/DDBJ whole genome shotgun (WGS) entry which is preliminary data.</text>
</comment>
<dbReference type="InterPro" id="IPR036676">
    <property type="entry name" value="PurM-like_C_sf"/>
</dbReference>
<organism evidence="4 5">
    <name type="scientific">Phormidesmis priestleyi ULC007</name>
    <dbReference type="NCBI Taxonomy" id="1920490"/>
    <lineage>
        <taxon>Bacteria</taxon>
        <taxon>Bacillati</taxon>
        <taxon>Cyanobacteriota</taxon>
        <taxon>Cyanophyceae</taxon>
        <taxon>Leptolyngbyales</taxon>
        <taxon>Leptolyngbyaceae</taxon>
        <taxon>Phormidesmis</taxon>
    </lineage>
</organism>
<feature type="domain" description="PurM-like N-terminal" evidence="2">
    <location>
        <begin position="53"/>
        <end position="165"/>
    </location>
</feature>
<dbReference type="NCBIfam" id="TIGR02124">
    <property type="entry name" value="hypE"/>
    <property type="match status" value="1"/>
</dbReference>
<dbReference type="InterPro" id="IPR036921">
    <property type="entry name" value="PurM-like_N_sf"/>
</dbReference>
<evidence type="ECO:0000256" key="1">
    <source>
        <dbReference type="ARBA" id="ARBA00006243"/>
    </source>
</evidence>
<dbReference type="AlphaFoldDB" id="A0A2T1D946"/>
<evidence type="ECO:0000259" key="2">
    <source>
        <dbReference type="Pfam" id="PF00586"/>
    </source>
</evidence>
<evidence type="ECO:0000259" key="3">
    <source>
        <dbReference type="Pfam" id="PF02769"/>
    </source>
</evidence>
<dbReference type="Gene3D" id="3.90.650.10">
    <property type="entry name" value="PurM-like C-terminal domain"/>
    <property type="match status" value="1"/>
</dbReference>
<keyword evidence="5" id="KW-1185">Reference proteome</keyword>
<evidence type="ECO:0000313" key="4">
    <source>
        <dbReference type="EMBL" id="PSB16971.1"/>
    </source>
</evidence>
<dbReference type="PANTHER" id="PTHR30303">
    <property type="entry name" value="HYDROGENASE ISOENZYMES FORMATION PROTEIN HYPE"/>
    <property type="match status" value="1"/>
</dbReference>
<name>A0A2T1D946_9CYAN</name>
<dbReference type="Pfam" id="PF02769">
    <property type="entry name" value="AIRS_C"/>
    <property type="match status" value="1"/>
</dbReference>
<feature type="domain" description="PurM-like C-terminal" evidence="3">
    <location>
        <begin position="177"/>
        <end position="309"/>
    </location>
</feature>
<dbReference type="EMBL" id="PVWG01000034">
    <property type="protein sequence ID" value="PSB16971.1"/>
    <property type="molecule type" value="Genomic_DNA"/>
</dbReference>
<accession>A0A2T1D946</accession>